<feature type="domain" description="N-acetylmuramoyl-L-alanine amidase" evidence="1">
    <location>
        <begin position="29"/>
        <end position="170"/>
    </location>
</feature>
<sequence>METRFGFVKMKIDEFEQWLGQQRVARTILNVQQHHTWIPNYSHFNGSNHFERQLAMKNHHVGVNGWADIGQHFSVFPDGMIVSGRPLERVPACITGHNANSVCLEHVGNFDKGGDTMMEEQKEAIIRMTAALCRRFNLPVNHNAIIYHHWFELGTGHRNNGSRNNKSCPGTDFFGGNKVEDCEEHFLPLIRQQLGDFDVVKTKNPFIKYVIVTANRLNIRSQPHGRAPLVIGRDAAELGSILRVYGKTDGWLKISNSQEHWVSERYTREVKRATVNANVLRVRSGPGTEFAVEGNLPRGEEVFILEENGGWCKIGFEEKWLSKDYLDFQKVDL</sequence>
<name>A0A951IZH6_9BACT</name>
<dbReference type="PANTHER" id="PTHR34408:SF1">
    <property type="entry name" value="GLYCOSYL HYDROLASE FAMILY 19 DOMAIN-CONTAINING PROTEIN HI_1415"/>
    <property type="match status" value="1"/>
</dbReference>
<organism evidence="3 4">
    <name type="scientific">Arthrospiribacter ruber</name>
    <dbReference type="NCBI Taxonomy" id="2487934"/>
    <lineage>
        <taxon>Bacteria</taxon>
        <taxon>Pseudomonadati</taxon>
        <taxon>Bacteroidota</taxon>
        <taxon>Cytophagia</taxon>
        <taxon>Cytophagales</taxon>
        <taxon>Cyclobacteriaceae</taxon>
        <taxon>Arthrospiribacter</taxon>
    </lineage>
</organism>
<evidence type="ECO:0000259" key="2">
    <source>
        <dbReference type="Pfam" id="PF08239"/>
    </source>
</evidence>
<evidence type="ECO:0000313" key="4">
    <source>
        <dbReference type="Proteomes" id="UP000727490"/>
    </source>
</evidence>
<keyword evidence="4" id="KW-1185">Reference proteome</keyword>
<dbReference type="InterPro" id="IPR003646">
    <property type="entry name" value="SH3-like_bac-type"/>
</dbReference>
<dbReference type="InterPro" id="IPR002502">
    <property type="entry name" value="Amidase_domain"/>
</dbReference>
<gene>
    <name evidence="3" type="ORF">EGN73_15035</name>
</gene>
<proteinExistence type="predicted"/>
<accession>A0A951IZH6</accession>
<dbReference type="GO" id="GO:0008745">
    <property type="term" value="F:N-acetylmuramoyl-L-alanine amidase activity"/>
    <property type="evidence" value="ECO:0007669"/>
    <property type="project" value="InterPro"/>
</dbReference>
<dbReference type="GO" id="GO:0009253">
    <property type="term" value="P:peptidoglycan catabolic process"/>
    <property type="evidence" value="ECO:0007669"/>
    <property type="project" value="InterPro"/>
</dbReference>
<dbReference type="InterPro" id="IPR052354">
    <property type="entry name" value="Cell_Wall_Dynamics_Protein"/>
</dbReference>
<protein>
    <submittedName>
        <fullName evidence="3">Amidase</fullName>
    </submittedName>
</protein>
<feature type="domain" description="SH3b" evidence="2">
    <location>
        <begin position="279"/>
        <end position="327"/>
    </location>
</feature>
<reference evidence="3 4" key="1">
    <citation type="journal article" date="2020" name="Syst. Appl. Microbiol.">
        <title>Arthrospiribacter ruber gen. nov., sp. nov., a novel bacterium isolated from Arthrospira cultures.</title>
        <authorList>
            <person name="Waleron M."/>
            <person name="Misztak A."/>
            <person name="Waleron M.M."/>
            <person name="Furmaniak M."/>
            <person name="Mrozik A."/>
            <person name="Waleron K."/>
        </authorList>
    </citation>
    <scope>NUCLEOTIDE SEQUENCE [LARGE SCALE GENOMIC DNA]</scope>
    <source>
        <strain evidence="3 4">DPMB0001</strain>
    </source>
</reference>
<dbReference type="CDD" id="cd06583">
    <property type="entry name" value="PGRP"/>
    <property type="match status" value="1"/>
</dbReference>
<dbReference type="EMBL" id="RPHB01000007">
    <property type="protein sequence ID" value="MBW3469114.1"/>
    <property type="molecule type" value="Genomic_DNA"/>
</dbReference>
<comment type="caution">
    <text evidence="3">The sequence shown here is derived from an EMBL/GenBank/DDBJ whole genome shotgun (WGS) entry which is preliminary data.</text>
</comment>
<dbReference type="Proteomes" id="UP000727490">
    <property type="component" value="Unassembled WGS sequence"/>
</dbReference>
<dbReference type="Pfam" id="PF01510">
    <property type="entry name" value="Amidase_2"/>
    <property type="match status" value="1"/>
</dbReference>
<dbReference type="AlphaFoldDB" id="A0A951IZH6"/>
<evidence type="ECO:0000259" key="1">
    <source>
        <dbReference type="Pfam" id="PF01510"/>
    </source>
</evidence>
<dbReference type="RefSeq" id="WP_219291573.1">
    <property type="nucleotide sequence ID" value="NZ_RPHB01000007.1"/>
</dbReference>
<dbReference type="Pfam" id="PF08239">
    <property type="entry name" value="SH3_3"/>
    <property type="match status" value="1"/>
</dbReference>
<evidence type="ECO:0000313" key="3">
    <source>
        <dbReference type="EMBL" id="MBW3469114.1"/>
    </source>
</evidence>
<dbReference type="PANTHER" id="PTHR34408">
    <property type="entry name" value="FAMILY PROTEIN, PUTATIVE-RELATED"/>
    <property type="match status" value="1"/>
</dbReference>